<dbReference type="AlphaFoldDB" id="A0A173MKG7"/>
<dbReference type="Pfam" id="PF08713">
    <property type="entry name" value="DNA_alkylation"/>
    <property type="match status" value="1"/>
</dbReference>
<dbReference type="STRING" id="477680.SAMN05421788_103311"/>
<dbReference type="Gene3D" id="1.25.10.90">
    <property type="match status" value="1"/>
</dbReference>
<dbReference type="EMBL" id="FTOR01000003">
    <property type="protein sequence ID" value="SIT07254.1"/>
    <property type="molecule type" value="Genomic_DNA"/>
</dbReference>
<keyword evidence="2" id="KW-1185">Reference proteome</keyword>
<sequence>MKDYVDKARKELQQLADAKTLASAQKFFKEPILAYGVKTPDARAIAKSLWKECKQETKATIFGYCEQLWQSGYVEESVIACEWSYSLRKQFEAKDMKVFEKWIQQYVNNWSSCDNFCNNTVGALLTQYPEHLSLLTKWATSSNRWMRRAAAVSLILPARNGLFLTEAIDIATQQLHDTDDLVQKGYGWLLKVASKHHEKAIFRFIMTHKQEMPRTALRYAIELMPAELKAKAMSR</sequence>
<evidence type="ECO:0000313" key="1">
    <source>
        <dbReference type="EMBL" id="SIT07254.1"/>
    </source>
</evidence>
<accession>A0A173MKG7</accession>
<dbReference type="SUPFAM" id="SSF48371">
    <property type="entry name" value="ARM repeat"/>
    <property type="match status" value="1"/>
</dbReference>
<dbReference type="InterPro" id="IPR014825">
    <property type="entry name" value="DNA_alkylation"/>
</dbReference>
<protein>
    <submittedName>
        <fullName evidence="1">3-methyladenine DNA glycosylase AlkD</fullName>
    </submittedName>
</protein>
<dbReference type="Proteomes" id="UP000186917">
    <property type="component" value="Unassembled WGS sequence"/>
</dbReference>
<dbReference type="CDD" id="cd06561">
    <property type="entry name" value="AlkD_like"/>
    <property type="match status" value="1"/>
</dbReference>
<dbReference type="InterPro" id="IPR016024">
    <property type="entry name" value="ARM-type_fold"/>
</dbReference>
<proteinExistence type="predicted"/>
<dbReference type="PANTHER" id="PTHR34070">
    <property type="entry name" value="ARMADILLO-TYPE FOLD"/>
    <property type="match status" value="1"/>
</dbReference>
<organism evidence="1 2">
    <name type="scientific">Filimonas lacunae</name>
    <dbReference type="NCBI Taxonomy" id="477680"/>
    <lineage>
        <taxon>Bacteria</taxon>
        <taxon>Pseudomonadati</taxon>
        <taxon>Bacteroidota</taxon>
        <taxon>Chitinophagia</taxon>
        <taxon>Chitinophagales</taxon>
        <taxon>Chitinophagaceae</taxon>
        <taxon>Filimonas</taxon>
    </lineage>
</organism>
<gene>
    <name evidence="1" type="ORF">SAMN05421788_103311</name>
</gene>
<dbReference type="KEGG" id="fln:FLA_3999"/>
<name>A0A173MKG7_9BACT</name>
<dbReference type="PANTHER" id="PTHR34070:SF1">
    <property type="entry name" value="DNA ALKYLATION REPAIR PROTEIN"/>
    <property type="match status" value="1"/>
</dbReference>
<reference evidence="2" key="1">
    <citation type="submission" date="2017-01" db="EMBL/GenBank/DDBJ databases">
        <authorList>
            <person name="Varghese N."/>
            <person name="Submissions S."/>
        </authorList>
    </citation>
    <scope>NUCLEOTIDE SEQUENCE [LARGE SCALE GENOMIC DNA]</scope>
    <source>
        <strain evidence="2">DSM 21054</strain>
    </source>
</reference>
<evidence type="ECO:0000313" key="2">
    <source>
        <dbReference type="Proteomes" id="UP000186917"/>
    </source>
</evidence>
<dbReference type="RefSeq" id="WP_076379121.1">
    <property type="nucleotide sequence ID" value="NZ_AP017422.1"/>
</dbReference>
<dbReference type="OrthoDB" id="9775346at2"/>